<dbReference type="HOGENOM" id="CLU_3153106_0_0_10"/>
<evidence type="ECO:0000313" key="2">
    <source>
        <dbReference type="Proteomes" id="UP000016160"/>
    </source>
</evidence>
<dbReference type="Proteomes" id="UP000016160">
    <property type="component" value="Chromosome"/>
</dbReference>
<keyword evidence="2" id="KW-1185">Reference proteome</keyword>
<dbReference type="PATRIC" id="fig|1347342.6.peg.1471"/>
<dbReference type="AlphaFoldDB" id="T2KMF7"/>
<organism evidence="1 2">
    <name type="scientific">Formosa agariphila (strain DSM 15362 / KCTC 12365 / LMG 23005 / KMM 3901 / M-2Alg 35-1)</name>
    <dbReference type="NCBI Taxonomy" id="1347342"/>
    <lineage>
        <taxon>Bacteria</taxon>
        <taxon>Pseudomonadati</taxon>
        <taxon>Bacteroidota</taxon>
        <taxon>Flavobacteriia</taxon>
        <taxon>Flavobacteriales</taxon>
        <taxon>Flavobacteriaceae</taxon>
        <taxon>Formosa</taxon>
    </lineage>
</organism>
<dbReference type="STRING" id="1347342.BN863_14620"/>
<evidence type="ECO:0000313" key="1">
    <source>
        <dbReference type="EMBL" id="CDF79174.1"/>
    </source>
</evidence>
<protein>
    <submittedName>
        <fullName evidence="1">Uncharacterized protein</fullName>
    </submittedName>
</protein>
<proteinExistence type="predicted"/>
<sequence length="48" mass="5668">MGLIIPSIYLIRAQIFNKVNTVNDSFQKLEDEFKLSPKGFKDRVKDYF</sequence>
<reference evidence="1 2" key="1">
    <citation type="journal article" date="2013" name="Appl. Environ. Microbiol.">
        <title>The genome of the alga-associated marine flavobacterium Formosa agariphila KMM 3901T reveals a broad potential for degradation of algal polysaccharides.</title>
        <authorList>
            <person name="Mann A.J."/>
            <person name="Hahnke R.L."/>
            <person name="Huang S."/>
            <person name="Werner J."/>
            <person name="Xing P."/>
            <person name="Barbeyron T."/>
            <person name="Huettel B."/>
            <person name="Stueber K."/>
            <person name="Reinhardt R."/>
            <person name="Harder J."/>
            <person name="Gloeckner F.O."/>
            <person name="Amann R.I."/>
            <person name="Teeling H."/>
        </authorList>
    </citation>
    <scope>NUCLEOTIDE SEQUENCE [LARGE SCALE GENOMIC DNA]</scope>
    <source>
        <strain evidence="2">DSM 15362 / KCTC 12365 / LMG 23005 / KMM 3901</strain>
    </source>
</reference>
<gene>
    <name evidence="1" type="ORF">BN863_14620</name>
</gene>
<dbReference type="EMBL" id="HG315671">
    <property type="protein sequence ID" value="CDF79174.1"/>
    <property type="molecule type" value="Genomic_DNA"/>
</dbReference>
<accession>T2KMF7</accession>
<name>T2KMF7_FORAG</name>